<dbReference type="Proteomes" id="UP000586305">
    <property type="component" value="Unassembled WGS sequence"/>
</dbReference>
<name>A0A849VCG7_9GAMM</name>
<accession>A0A849VCG7</accession>
<feature type="coiled-coil region" evidence="1">
    <location>
        <begin position="27"/>
        <end position="61"/>
    </location>
</feature>
<sequence length="129" mass="14731">MNSFLKVLFAVFAGTTLSWLTYLFFVEMQYQARVDSVEEQFKAAERNEEARKVEIKKAKKEMKELSGVAACKFAIKQHHGELLISFINVVRATETFAAINYIASDDSYHAQCYISFDSNEVTELNISKV</sequence>
<dbReference type="EMBL" id="JABBPG010000002">
    <property type="protein sequence ID" value="NOU50253.1"/>
    <property type="molecule type" value="Genomic_DNA"/>
</dbReference>
<keyword evidence="2" id="KW-0812">Transmembrane</keyword>
<evidence type="ECO:0000313" key="3">
    <source>
        <dbReference type="EMBL" id="NOU50253.1"/>
    </source>
</evidence>
<comment type="caution">
    <text evidence="3">The sequence shown here is derived from an EMBL/GenBank/DDBJ whole genome shotgun (WGS) entry which is preliminary data.</text>
</comment>
<keyword evidence="2" id="KW-1133">Transmembrane helix</keyword>
<feature type="transmembrane region" description="Helical" evidence="2">
    <location>
        <begin position="6"/>
        <end position="25"/>
    </location>
</feature>
<evidence type="ECO:0000256" key="1">
    <source>
        <dbReference type="SAM" id="Coils"/>
    </source>
</evidence>
<keyword evidence="4" id="KW-1185">Reference proteome</keyword>
<organism evidence="3 4">
    <name type="scientific">Pseudoalteromonas caenipelagi</name>
    <dbReference type="NCBI Taxonomy" id="2726988"/>
    <lineage>
        <taxon>Bacteria</taxon>
        <taxon>Pseudomonadati</taxon>
        <taxon>Pseudomonadota</taxon>
        <taxon>Gammaproteobacteria</taxon>
        <taxon>Alteromonadales</taxon>
        <taxon>Pseudoalteromonadaceae</taxon>
        <taxon>Pseudoalteromonas</taxon>
    </lineage>
</organism>
<keyword evidence="2" id="KW-0472">Membrane</keyword>
<dbReference type="RefSeq" id="WP_171625320.1">
    <property type="nucleotide sequence ID" value="NZ_JABBPG010000002.1"/>
</dbReference>
<reference evidence="3 4" key="1">
    <citation type="submission" date="2020-04" db="EMBL/GenBank/DDBJ databases">
        <title>Pseudoalteromonas caenipelagi sp. nov., isolated from a tidal flat.</title>
        <authorList>
            <person name="Park S."/>
            <person name="Yoon J.-H."/>
        </authorList>
    </citation>
    <scope>NUCLEOTIDE SEQUENCE [LARGE SCALE GENOMIC DNA]</scope>
    <source>
        <strain evidence="3 4">JBTF-M23</strain>
    </source>
</reference>
<dbReference type="AlphaFoldDB" id="A0A849VCG7"/>
<evidence type="ECO:0000313" key="4">
    <source>
        <dbReference type="Proteomes" id="UP000586305"/>
    </source>
</evidence>
<evidence type="ECO:0000256" key="2">
    <source>
        <dbReference type="SAM" id="Phobius"/>
    </source>
</evidence>
<protein>
    <submittedName>
        <fullName evidence="3">Uncharacterized protein</fullName>
    </submittedName>
</protein>
<gene>
    <name evidence="3" type="ORF">HG263_06810</name>
</gene>
<keyword evidence="1" id="KW-0175">Coiled coil</keyword>
<proteinExistence type="predicted"/>